<keyword evidence="1" id="KW-0812">Transmembrane</keyword>
<sequence>MFVGKYKIKGTFSGRHFRSRSFCFKIRAKEMMNGWILLWIAPSIFVQILKQNKRL</sequence>
<proteinExistence type="predicted"/>
<dbReference type="AlphaFoldDB" id="A0A0A8XY02"/>
<name>A0A0A8XY02_ARUDO</name>
<keyword evidence="1" id="KW-0472">Membrane</keyword>
<keyword evidence="1" id="KW-1133">Transmembrane helix</keyword>
<protein>
    <submittedName>
        <fullName evidence="2">Uncharacterized protein</fullName>
    </submittedName>
</protein>
<dbReference type="EMBL" id="GBRH01280287">
    <property type="protein sequence ID" value="JAD17608.1"/>
    <property type="molecule type" value="Transcribed_RNA"/>
</dbReference>
<reference evidence="2" key="2">
    <citation type="journal article" date="2015" name="Data Brief">
        <title>Shoot transcriptome of the giant reed, Arundo donax.</title>
        <authorList>
            <person name="Barrero R.A."/>
            <person name="Guerrero F.D."/>
            <person name="Moolhuijzen P."/>
            <person name="Goolsby J.A."/>
            <person name="Tidwell J."/>
            <person name="Bellgard S.E."/>
            <person name="Bellgard M.I."/>
        </authorList>
    </citation>
    <scope>NUCLEOTIDE SEQUENCE</scope>
    <source>
        <tissue evidence="2">Shoot tissue taken approximately 20 cm above the soil surface</tissue>
    </source>
</reference>
<reference evidence="2" key="1">
    <citation type="submission" date="2014-09" db="EMBL/GenBank/DDBJ databases">
        <authorList>
            <person name="Magalhaes I.L.F."/>
            <person name="Oliveira U."/>
            <person name="Santos F.R."/>
            <person name="Vidigal T.H.D.A."/>
            <person name="Brescovit A.D."/>
            <person name="Santos A.J."/>
        </authorList>
    </citation>
    <scope>NUCLEOTIDE SEQUENCE</scope>
    <source>
        <tissue evidence="2">Shoot tissue taken approximately 20 cm above the soil surface</tissue>
    </source>
</reference>
<accession>A0A0A8XY02</accession>
<feature type="transmembrane region" description="Helical" evidence="1">
    <location>
        <begin position="32"/>
        <end position="49"/>
    </location>
</feature>
<evidence type="ECO:0000313" key="2">
    <source>
        <dbReference type="EMBL" id="JAD17608.1"/>
    </source>
</evidence>
<organism evidence="2">
    <name type="scientific">Arundo donax</name>
    <name type="common">Giant reed</name>
    <name type="synonym">Donax arundinaceus</name>
    <dbReference type="NCBI Taxonomy" id="35708"/>
    <lineage>
        <taxon>Eukaryota</taxon>
        <taxon>Viridiplantae</taxon>
        <taxon>Streptophyta</taxon>
        <taxon>Embryophyta</taxon>
        <taxon>Tracheophyta</taxon>
        <taxon>Spermatophyta</taxon>
        <taxon>Magnoliopsida</taxon>
        <taxon>Liliopsida</taxon>
        <taxon>Poales</taxon>
        <taxon>Poaceae</taxon>
        <taxon>PACMAD clade</taxon>
        <taxon>Arundinoideae</taxon>
        <taxon>Arundineae</taxon>
        <taxon>Arundo</taxon>
    </lineage>
</organism>
<evidence type="ECO:0000256" key="1">
    <source>
        <dbReference type="SAM" id="Phobius"/>
    </source>
</evidence>